<organism evidence="18">
    <name type="scientific">marine metagenome</name>
    <dbReference type="NCBI Taxonomy" id="408172"/>
    <lineage>
        <taxon>unclassified sequences</taxon>
        <taxon>metagenomes</taxon>
        <taxon>ecological metagenomes</taxon>
    </lineage>
</organism>
<dbReference type="EC" id="5.3.3.14" evidence="6"/>
<dbReference type="Gene3D" id="3.10.129.10">
    <property type="entry name" value="Hotdog Thioesterase"/>
    <property type="match status" value="1"/>
</dbReference>
<keyword evidence="12" id="KW-0275">Fatty acid biosynthesis</keyword>
<comment type="similarity">
    <text evidence="4">Belongs to the thioester dehydratase family. FabA subfamily.</text>
</comment>
<name>A0A381U4B1_9ZZZZ</name>
<dbReference type="InterPro" id="IPR010083">
    <property type="entry name" value="FabA"/>
</dbReference>
<dbReference type="NCBIfam" id="TIGR01749">
    <property type="entry name" value="fabA"/>
    <property type="match status" value="1"/>
</dbReference>
<dbReference type="PANTHER" id="PTHR30272">
    <property type="entry name" value="3-HYDROXYACYL-[ACYL-CARRIER-PROTEIN] DEHYDRATASE"/>
    <property type="match status" value="1"/>
</dbReference>
<dbReference type="InterPro" id="IPR013114">
    <property type="entry name" value="FabA_FabZ"/>
</dbReference>
<evidence type="ECO:0000256" key="13">
    <source>
        <dbReference type="ARBA" id="ARBA00023235"/>
    </source>
</evidence>
<dbReference type="GO" id="GO:0006633">
    <property type="term" value="P:fatty acid biosynthetic process"/>
    <property type="evidence" value="ECO:0007669"/>
    <property type="project" value="UniProtKB-UniPathway"/>
</dbReference>
<evidence type="ECO:0000256" key="3">
    <source>
        <dbReference type="ARBA" id="ARBA00005194"/>
    </source>
</evidence>
<evidence type="ECO:0000256" key="9">
    <source>
        <dbReference type="ARBA" id="ARBA00022516"/>
    </source>
</evidence>
<sequence>MGQQNSYTKNELIEMSAGKTFGKENAKLPQEPMLMVDRILNICENSGKYGRGEISAELDINPSLWFFHCHFKGDPVMPGSLGLDGMWQLVGFFLTWSGAKGRGRALGVSDVKFRGQVRPYHKKVTYKIDIKKLVKKPSCVIWGDAELYADDRIIYSAKSLQVGLFENLIYDFGGNPGLDAF</sequence>
<dbReference type="InterPro" id="IPR029069">
    <property type="entry name" value="HotDog_dom_sf"/>
</dbReference>
<dbReference type="Pfam" id="PF07977">
    <property type="entry name" value="FabA"/>
    <property type="match status" value="1"/>
</dbReference>
<gene>
    <name evidence="18" type="ORF">METZ01_LOCUS74157</name>
</gene>
<evidence type="ECO:0000256" key="14">
    <source>
        <dbReference type="ARBA" id="ARBA00023239"/>
    </source>
</evidence>
<dbReference type="GO" id="GO:0019171">
    <property type="term" value="F:(3R)-hydroxyacyl-[acyl-carrier-protein] dehydratase activity"/>
    <property type="evidence" value="ECO:0007669"/>
    <property type="project" value="UniProtKB-EC"/>
</dbReference>
<keyword evidence="14" id="KW-0456">Lyase</keyword>
<comment type="catalytic activity">
    <reaction evidence="1">
        <text>a (3R)-hydroxyacyl-[ACP] = a (2E)-enoyl-[ACP] + H2O</text>
        <dbReference type="Rhea" id="RHEA:13097"/>
        <dbReference type="Rhea" id="RHEA-COMP:9925"/>
        <dbReference type="Rhea" id="RHEA-COMP:9945"/>
        <dbReference type="ChEBI" id="CHEBI:15377"/>
        <dbReference type="ChEBI" id="CHEBI:78784"/>
        <dbReference type="ChEBI" id="CHEBI:78827"/>
        <dbReference type="EC" id="4.2.1.59"/>
    </reaction>
</comment>
<evidence type="ECO:0000256" key="15">
    <source>
        <dbReference type="ARBA" id="ARBA00031656"/>
    </source>
</evidence>
<dbReference type="NCBIfam" id="NF003509">
    <property type="entry name" value="PRK05174.1"/>
    <property type="match status" value="1"/>
</dbReference>
<evidence type="ECO:0000256" key="2">
    <source>
        <dbReference type="ARBA" id="ARBA00004496"/>
    </source>
</evidence>
<dbReference type="SUPFAM" id="SSF54637">
    <property type="entry name" value="Thioesterase/thiol ester dehydrase-isomerase"/>
    <property type="match status" value="1"/>
</dbReference>
<dbReference type="PANTHER" id="PTHR30272:SF8">
    <property type="entry name" value="3-HYDROXYDECANOYL-[ACYL-CARRIER-PROTEIN] DEHYDRATASE"/>
    <property type="match status" value="1"/>
</dbReference>
<dbReference type="GO" id="GO:0005737">
    <property type="term" value="C:cytoplasm"/>
    <property type="evidence" value="ECO:0007669"/>
    <property type="project" value="UniProtKB-SubCell"/>
</dbReference>
<dbReference type="AlphaFoldDB" id="A0A381U4B1"/>
<evidence type="ECO:0000256" key="7">
    <source>
        <dbReference type="ARBA" id="ARBA00017810"/>
    </source>
</evidence>
<comment type="pathway">
    <text evidence="3">Lipid metabolism; fatty acid biosynthesis.</text>
</comment>
<dbReference type="GO" id="GO:0034017">
    <property type="term" value="F:trans-2-decenoyl-acyl-carrier-protein isomerase activity"/>
    <property type="evidence" value="ECO:0007669"/>
    <property type="project" value="UniProtKB-EC"/>
</dbReference>
<keyword evidence="8" id="KW-0963">Cytoplasm</keyword>
<reference evidence="18" key="1">
    <citation type="submission" date="2018-05" db="EMBL/GenBank/DDBJ databases">
        <authorList>
            <person name="Lanie J.A."/>
            <person name="Ng W.-L."/>
            <person name="Kazmierczak K.M."/>
            <person name="Andrzejewski T.M."/>
            <person name="Davidsen T.M."/>
            <person name="Wayne K.J."/>
            <person name="Tettelin H."/>
            <person name="Glass J.I."/>
            <person name="Rusch D."/>
            <person name="Podicherti R."/>
            <person name="Tsui H.-C.T."/>
            <person name="Winkler M.E."/>
        </authorList>
    </citation>
    <scope>NUCLEOTIDE SEQUENCE</scope>
</reference>
<evidence type="ECO:0000256" key="10">
    <source>
        <dbReference type="ARBA" id="ARBA00022832"/>
    </source>
</evidence>
<dbReference type="EMBL" id="UINC01005433">
    <property type="protein sequence ID" value="SVA21303.1"/>
    <property type="molecule type" value="Genomic_DNA"/>
</dbReference>
<comment type="subunit">
    <text evidence="5">Homodimer.</text>
</comment>
<accession>A0A381U4B1</accession>
<evidence type="ECO:0000256" key="1">
    <source>
        <dbReference type="ARBA" id="ARBA00001055"/>
    </source>
</evidence>
<evidence type="ECO:0000256" key="11">
    <source>
        <dbReference type="ARBA" id="ARBA00023098"/>
    </source>
</evidence>
<keyword evidence="13" id="KW-0413">Isomerase</keyword>
<evidence type="ECO:0000256" key="8">
    <source>
        <dbReference type="ARBA" id="ARBA00022490"/>
    </source>
</evidence>
<comment type="subcellular location">
    <subcellularLocation>
        <location evidence="2">Cytoplasm</location>
    </subcellularLocation>
</comment>
<evidence type="ECO:0000256" key="16">
    <source>
        <dbReference type="ARBA" id="ARBA00032302"/>
    </source>
</evidence>
<dbReference type="UniPathway" id="UPA00094"/>
<evidence type="ECO:0000256" key="17">
    <source>
        <dbReference type="ARBA" id="ARBA00032821"/>
    </source>
</evidence>
<keyword evidence="11" id="KW-0443">Lipid metabolism</keyword>
<evidence type="ECO:0000256" key="12">
    <source>
        <dbReference type="ARBA" id="ARBA00023160"/>
    </source>
</evidence>
<evidence type="ECO:0000256" key="5">
    <source>
        <dbReference type="ARBA" id="ARBA00011738"/>
    </source>
</evidence>
<evidence type="ECO:0000256" key="6">
    <source>
        <dbReference type="ARBA" id="ARBA00012677"/>
    </source>
</evidence>
<evidence type="ECO:0000256" key="4">
    <source>
        <dbReference type="ARBA" id="ARBA00006714"/>
    </source>
</evidence>
<keyword evidence="9" id="KW-0444">Lipid biosynthesis</keyword>
<proteinExistence type="inferred from homology"/>
<protein>
    <recommendedName>
        <fullName evidence="7">3-hydroxydecanoyl-[acyl-carrier-protein] dehydratase</fullName>
        <ecNumber evidence="6">5.3.3.14</ecNumber>
    </recommendedName>
    <alternativeName>
        <fullName evidence="16">3-hydroxyacyl-[acyl-carrier-protein] dehydratase FabA</fullName>
    </alternativeName>
    <alternativeName>
        <fullName evidence="17">Beta-hydroxydecanoyl thioester dehydrase</fullName>
    </alternativeName>
    <alternativeName>
        <fullName evidence="15">Trans-2-decenoyl-[acyl-carrier-protein] isomerase</fullName>
    </alternativeName>
</protein>
<evidence type="ECO:0000313" key="18">
    <source>
        <dbReference type="EMBL" id="SVA21303.1"/>
    </source>
</evidence>
<keyword evidence="10" id="KW-0276">Fatty acid metabolism</keyword>